<evidence type="ECO:0000313" key="2">
    <source>
        <dbReference type="Proteomes" id="UP000821865"/>
    </source>
</evidence>
<keyword evidence="2" id="KW-1185">Reference proteome</keyword>
<organism evidence="1 2">
    <name type="scientific">Dermacentor silvarum</name>
    <name type="common">Tick</name>
    <dbReference type="NCBI Taxonomy" id="543639"/>
    <lineage>
        <taxon>Eukaryota</taxon>
        <taxon>Metazoa</taxon>
        <taxon>Ecdysozoa</taxon>
        <taxon>Arthropoda</taxon>
        <taxon>Chelicerata</taxon>
        <taxon>Arachnida</taxon>
        <taxon>Acari</taxon>
        <taxon>Parasitiformes</taxon>
        <taxon>Ixodida</taxon>
        <taxon>Ixodoidea</taxon>
        <taxon>Ixodidae</taxon>
        <taxon>Rhipicephalinae</taxon>
        <taxon>Dermacentor</taxon>
    </lineage>
</organism>
<dbReference type="Proteomes" id="UP000821865">
    <property type="component" value="Chromosome 1"/>
</dbReference>
<protein>
    <submittedName>
        <fullName evidence="1">Uncharacterized protein</fullName>
    </submittedName>
</protein>
<name>A0ACB8DT08_DERSI</name>
<accession>A0ACB8DT08</accession>
<reference evidence="1" key="1">
    <citation type="submission" date="2020-05" db="EMBL/GenBank/DDBJ databases">
        <title>Large-scale comparative analyses of tick genomes elucidate their genetic diversity and vector capacities.</title>
        <authorList>
            <person name="Jia N."/>
            <person name="Wang J."/>
            <person name="Shi W."/>
            <person name="Du L."/>
            <person name="Sun Y."/>
            <person name="Zhan W."/>
            <person name="Jiang J."/>
            <person name="Wang Q."/>
            <person name="Zhang B."/>
            <person name="Ji P."/>
            <person name="Sakyi L.B."/>
            <person name="Cui X."/>
            <person name="Yuan T."/>
            <person name="Jiang B."/>
            <person name="Yang W."/>
            <person name="Lam T.T.-Y."/>
            <person name="Chang Q."/>
            <person name="Ding S."/>
            <person name="Wang X."/>
            <person name="Zhu J."/>
            <person name="Ruan X."/>
            <person name="Zhao L."/>
            <person name="Wei J."/>
            <person name="Que T."/>
            <person name="Du C."/>
            <person name="Cheng J."/>
            <person name="Dai P."/>
            <person name="Han X."/>
            <person name="Huang E."/>
            <person name="Gao Y."/>
            <person name="Liu J."/>
            <person name="Shao H."/>
            <person name="Ye R."/>
            <person name="Li L."/>
            <person name="Wei W."/>
            <person name="Wang X."/>
            <person name="Wang C."/>
            <person name="Yang T."/>
            <person name="Huo Q."/>
            <person name="Li W."/>
            <person name="Guo W."/>
            <person name="Chen H."/>
            <person name="Zhou L."/>
            <person name="Ni X."/>
            <person name="Tian J."/>
            <person name="Zhou Y."/>
            <person name="Sheng Y."/>
            <person name="Liu T."/>
            <person name="Pan Y."/>
            <person name="Xia L."/>
            <person name="Li J."/>
            <person name="Zhao F."/>
            <person name="Cao W."/>
        </authorList>
    </citation>
    <scope>NUCLEOTIDE SEQUENCE</scope>
    <source>
        <strain evidence="1">Dsil-2018</strain>
    </source>
</reference>
<proteinExistence type="predicted"/>
<dbReference type="EMBL" id="CM023470">
    <property type="protein sequence ID" value="KAH7977435.1"/>
    <property type="molecule type" value="Genomic_DNA"/>
</dbReference>
<sequence>MARLTKRGLDFDRTCQYDECHADCWLCHDIDRWSKVLHPVSLELVETEPGRLAIRSMPTNRRQCSDKDELRNAVYVFLWLPKAHRCVQRIKMEGQGMVLFSRPGTLALALAWSVNVQHLKLHGGHKTPVCAEELPKGLAGLRHLKSFDFSRFPINATMSPCVTNLLRRNASHLTAVSFSDNHMSEKSMNCLLGALQCCHLLGELTIVRNKISKENINSIAGLLRVAKSLAKLTLDQSLENNVNLFTVSEALKANTSLLELHIGPCDTRFEPLFEALTENKTLKHLDLNGCNINGGNAESLATSLRSNVGLKKLELKNAHVDTDSVVTLAHGLETNCALEMLDLRYNSVTVRAISTFCTMLQNNTTLKSAQFSEVAGTKLERFILSIRMAIDGYSRIQMTWAEPDLRMLSQVMELDSEPPAELHLNHVNELPESKIFTLLENLATNEHVRNLTVETRAERIEVAVGLYYMLAVNQTIQNLEISLALDSDDGLFDMVAKGLMKNKTVTQVRFRSWKISSRSLKSIAFMLSRNTAITKLELHLVRSMPTKHLAILSRALVKNQSVVDFTLTPAPDANRVCFRVFTAIRRNTSLLNMAVRFITHQRLDRQAAKAFEALSEKASLVPHIMKVTEQAEGEARMGVLSAKRYIQSNYFQLAAYLLLTAAAAAASHSHRASIDKHLRMTVVFRWQSGGVGASPVFPAATPPAKGAAIPVSRLPCFLASEVSG</sequence>
<evidence type="ECO:0000313" key="1">
    <source>
        <dbReference type="EMBL" id="KAH7977435.1"/>
    </source>
</evidence>
<comment type="caution">
    <text evidence="1">The sequence shown here is derived from an EMBL/GenBank/DDBJ whole genome shotgun (WGS) entry which is preliminary data.</text>
</comment>
<gene>
    <name evidence="1" type="ORF">HPB49_001502</name>
</gene>